<feature type="region of interest" description="Disordered" evidence="5">
    <location>
        <begin position="125"/>
        <end position="227"/>
    </location>
</feature>
<dbReference type="PROSITE" id="PS51419">
    <property type="entry name" value="RAB"/>
    <property type="match status" value="1"/>
</dbReference>
<evidence type="ECO:0000313" key="7">
    <source>
        <dbReference type="EMBL" id="KAK2960642.1"/>
    </source>
</evidence>
<dbReference type="EMBL" id="JARBJD010000021">
    <property type="protein sequence ID" value="KAK2960642.1"/>
    <property type="molecule type" value="Genomic_DNA"/>
</dbReference>
<dbReference type="InterPro" id="IPR011009">
    <property type="entry name" value="Kinase-like_dom_sf"/>
</dbReference>
<dbReference type="InterPro" id="IPR050305">
    <property type="entry name" value="Small_GTPase_Rab"/>
</dbReference>
<dbReference type="InterPro" id="IPR001806">
    <property type="entry name" value="Small_GTPase"/>
</dbReference>
<dbReference type="Proteomes" id="UP001281761">
    <property type="component" value="Unassembled WGS sequence"/>
</dbReference>
<dbReference type="Pfam" id="PF00071">
    <property type="entry name" value="Ras"/>
    <property type="match status" value="1"/>
</dbReference>
<sequence length="337" mass="38271">MTQDFFIKVVLIGDYIVGKTSTGNFTDTTTSTIGVNNGIKTIQIDGQTIKLQLLDTSGNETFRRITTQYFRDTKGVILMYNITRRSSFESLSRWFELIKQHSNEDTIKLLIGNKCDLEARRQVATEEGKKCELSPRRTPPPEPVPSPEPVPREPQLSWWNRRWTRRQTENSQATRPPPHLATQSHDAPRSLSFAVPSDASSSTEPQTEHTHLQPPQRKKGSEISVPDNYTLIRPIKSGGFGTVVEMEDKRTKERVAGKMIQCLTDKQSERIAREVGRLKRYRHAGIVSFQKMEEMENMGVIVMELGERSVGDLVKECKARDSLVPREVCAFCVSFLC</sequence>
<evidence type="ECO:0000256" key="3">
    <source>
        <dbReference type="ARBA" id="ARBA00023134"/>
    </source>
</evidence>
<dbReference type="NCBIfam" id="TIGR00231">
    <property type="entry name" value="small_GTP"/>
    <property type="match status" value="1"/>
</dbReference>
<accession>A0ABQ9YA50</accession>
<dbReference type="Gene3D" id="3.40.50.300">
    <property type="entry name" value="P-loop containing nucleotide triphosphate hydrolases"/>
    <property type="match status" value="1"/>
</dbReference>
<dbReference type="PRINTS" id="PR00449">
    <property type="entry name" value="RASTRNSFRMNG"/>
</dbReference>
<dbReference type="InterPro" id="IPR005225">
    <property type="entry name" value="Small_GTP-bd"/>
</dbReference>
<reference evidence="7 8" key="1">
    <citation type="journal article" date="2022" name="bioRxiv">
        <title>Genomics of Preaxostyla Flagellates Illuminates Evolutionary Transitions and the Path Towards Mitochondrial Loss.</title>
        <authorList>
            <person name="Novak L.V.F."/>
            <person name="Treitli S.C."/>
            <person name="Pyrih J."/>
            <person name="Halakuc P."/>
            <person name="Pipaliya S.V."/>
            <person name="Vacek V."/>
            <person name="Brzon O."/>
            <person name="Soukal P."/>
            <person name="Eme L."/>
            <person name="Dacks J.B."/>
            <person name="Karnkowska A."/>
            <person name="Elias M."/>
            <person name="Hampl V."/>
        </authorList>
    </citation>
    <scope>NUCLEOTIDE SEQUENCE [LARGE SCALE GENOMIC DNA]</scope>
    <source>
        <strain evidence="7">NAU3</strain>
        <tissue evidence="7">Gut</tissue>
    </source>
</reference>
<gene>
    <name evidence="7" type="ORF">BLNAU_4297</name>
</gene>
<dbReference type="Pfam" id="PF00069">
    <property type="entry name" value="Pkinase"/>
    <property type="match status" value="1"/>
</dbReference>
<proteinExistence type="inferred from homology"/>
<dbReference type="CDD" id="cd00154">
    <property type="entry name" value="Rab"/>
    <property type="match status" value="1"/>
</dbReference>
<keyword evidence="4" id="KW-0449">Lipoprotein</keyword>
<keyword evidence="3" id="KW-0342">GTP-binding</keyword>
<dbReference type="Gene3D" id="3.30.200.20">
    <property type="entry name" value="Phosphorylase Kinase, domain 1"/>
    <property type="match status" value="1"/>
</dbReference>
<dbReference type="SMART" id="SM00174">
    <property type="entry name" value="RHO"/>
    <property type="match status" value="1"/>
</dbReference>
<feature type="compositionally biased region" description="Basic and acidic residues" evidence="5">
    <location>
        <begin position="125"/>
        <end position="135"/>
    </location>
</feature>
<dbReference type="SMART" id="SM00173">
    <property type="entry name" value="RAS"/>
    <property type="match status" value="1"/>
</dbReference>
<evidence type="ECO:0000256" key="4">
    <source>
        <dbReference type="ARBA" id="ARBA00023288"/>
    </source>
</evidence>
<dbReference type="InterPro" id="IPR000719">
    <property type="entry name" value="Prot_kinase_dom"/>
</dbReference>
<evidence type="ECO:0000313" key="8">
    <source>
        <dbReference type="Proteomes" id="UP001281761"/>
    </source>
</evidence>
<comment type="similarity">
    <text evidence="1">Belongs to the small GTPase superfamily. Rab family.</text>
</comment>
<organism evidence="7 8">
    <name type="scientific">Blattamonas nauphoetae</name>
    <dbReference type="NCBI Taxonomy" id="2049346"/>
    <lineage>
        <taxon>Eukaryota</taxon>
        <taxon>Metamonada</taxon>
        <taxon>Preaxostyla</taxon>
        <taxon>Oxymonadida</taxon>
        <taxon>Blattamonas</taxon>
    </lineage>
</organism>
<dbReference type="InterPro" id="IPR027417">
    <property type="entry name" value="P-loop_NTPase"/>
</dbReference>
<dbReference type="SMART" id="SM00175">
    <property type="entry name" value="RAB"/>
    <property type="match status" value="1"/>
</dbReference>
<dbReference type="SUPFAM" id="SSF56112">
    <property type="entry name" value="Protein kinase-like (PK-like)"/>
    <property type="match status" value="1"/>
</dbReference>
<feature type="compositionally biased region" description="Pro residues" evidence="5">
    <location>
        <begin position="137"/>
        <end position="149"/>
    </location>
</feature>
<keyword evidence="2" id="KW-0547">Nucleotide-binding</keyword>
<name>A0ABQ9YA50_9EUKA</name>
<feature type="domain" description="Protein kinase" evidence="6">
    <location>
        <begin position="229"/>
        <end position="337"/>
    </location>
</feature>
<protein>
    <submittedName>
        <fullName evidence="7">GTP-binding protein ypt2</fullName>
    </submittedName>
</protein>
<keyword evidence="8" id="KW-1185">Reference proteome</keyword>
<evidence type="ECO:0000256" key="5">
    <source>
        <dbReference type="SAM" id="MobiDB-lite"/>
    </source>
</evidence>
<evidence type="ECO:0000256" key="2">
    <source>
        <dbReference type="ARBA" id="ARBA00022741"/>
    </source>
</evidence>
<dbReference type="PROSITE" id="PS51421">
    <property type="entry name" value="RAS"/>
    <property type="match status" value="1"/>
</dbReference>
<dbReference type="PANTHER" id="PTHR47980">
    <property type="entry name" value="LD44762P"/>
    <property type="match status" value="1"/>
</dbReference>
<dbReference type="SUPFAM" id="SSF52540">
    <property type="entry name" value="P-loop containing nucleoside triphosphate hydrolases"/>
    <property type="match status" value="1"/>
</dbReference>
<dbReference type="PROSITE" id="PS50011">
    <property type="entry name" value="PROTEIN_KINASE_DOM"/>
    <property type="match status" value="1"/>
</dbReference>
<comment type="caution">
    <text evidence="7">The sequence shown here is derived from an EMBL/GenBank/DDBJ whole genome shotgun (WGS) entry which is preliminary data.</text>
</comment>
<evidence type="ECO:0000256" key="1">
    <source>
        <dbReference type="ARBA" id="ARBA00006270"/>
    </source>
</evidence>
<evidence type="ECO:0000259" key="6">
    <source>
        <dbReference type="PROSITE" id="PS50011"/>
    </source>
</evidence>